<dbReference type="GO" id="GO:0005886">
    <property type="term" value="C:plasma membrane"/>
    <property type="evidence" value="ECO:0007669"/>
    <property type="project" value="TreeGrafter"/>
</dbReference>
<dbReference type="SUPFAM" id="SSF48726">
    <property type="entry name" value="Immunoglobulin"/>
    <property type="match status" value="1"/>
</dbReference>
<reference evidence="5" key="2">
    <citation type="submission" date="2025-09" db="UniProtKB">
        <authorList>
            <consortium name="Ensembl"/>
        </authorList>
    </citation>
    <scope>IDENTIFICATION</scope>
</reference>
<keyword evidence="6" id="KW-1185">Reference proteome</keyword>
<feature type="chain" id="PRO_5034305150" description="Ig-like domain-containing protein" evidence="3">
    <location>
        <begin position="25"/>
        <end position="201"/>
    </location>
</feature>
<name>A0A8C3X832_9CETA</name>
<dbReference type="PROSITE" id="PS50835">
    <property type="entry name" value="IG_LIKE"/>
    <property type="match status" value="1"/>
</dbReference>
<dbReference type="PANTHER" id="PTHR23268:SF110">
    <property type="entry name" value="T CELL RECEPTOR BETA VARIABLE 27"/>
    <property type="match status" value="1"/>
</dbReference>
<proteinExistence type="predicted"/>
<reference evidence="5" key="1">
    <citation type="submission" date="2025-08" db="UniProtKB">
        <authorList>
            <consortium name="Ensembl"/>
        </authorList>
    </citation>
    <scope>IDENTIFICATION</scope>
</reference>
<dbReference type="Proteomes" id="UP000694540">
    <property type="component" value="Unplaced"/>
</dbReference>
<dbReference type="InterPro" id="IPR007110">
    <property type="entry name" value="Ig-like_dom"/>
</dbReference>
<sequence length="201" mass="22130">PLPWIPRCWLSLALSPVLTGPVEAGVTQSPSHRITETKKSLTLTCSQNMDHDAMYWYRQDPGLGLKLIYFSRSDPSVEKGDVPDGYSASREEKPNFSLTLESASANQTSLYLCASSVSTARFMLLYEALGTRQDTVFVPVSPPISSSYLTAFHSTAIRSPNTSFGDSVLGSHQAPLHHLGHPSSPPLPGNFWVFFFFFCLI</sequence>
<dbReference type="Gene3D" id="2.60.40.10">
    <property type="entry name" value="Immunoglobulins"/>
    <property type="match status" value="1"/>
</dbReference>
<dbReference type="SMART" id="SM00406">
    <property type="entry name" value="IGv"/>
    <property type="match status" value="1"/>
</dbReference>
<dbReference type="Ensembl" id="ENSCWAT00000026873.1">
    <property type="protein sequence ID" value="ENSCWAP00000024783.1"/>
    <property type="gene ID" value="ENSCWAG00000018869.1"/>
</dbReference>
<evidence type="ECO:0000256" key="1">
    <source>
        <dbReference type="ARBA" id="ARBA00022729"/>
    </source>
</evidence>
<evidence type="ECO:0000259" key="4">
    <source>
        <dbReference type="PROSITE" id="PS50835"/>
    </source>
</evidence>
<dbReference type="PANTHER" id="PTHR23268">
    <property type="entry name" value="T-CELL RECEPTOR BETA CHAIN"/>
    <property type="match status" value="1"/>
</dbReference>
<dbReference type="InterPro" id="IPR050413">
    <property type="entry name" value="TCR_beta_variable"/>
</dbReference>
<evidence type="ECO:0000256" key="2">
    <source>
        <dbReference type="ARBA" id="ARBA00022859"/>
    </source>
</evidence>
<organism evidence="5 6">
    <name type="scientific">Catagonus wagneri</name>
    <name type="common">Chacoan peccary</name>
    <dbReference type="NCBI Taxonomy" id="51154"/>
    <lineage>
        <taxon>Eukaryota</taxon>
        <taxon>Metazoa</taxon>
        <taxon>Chordata</taxon>
        <taxon>Craniata</taxon>
        <taxon>Vertebrata</taxon>
        <taxon>Euteleostomi</taxon>
        <taxon>Mammalia</taxon>
        <taxon>Eutheria</taxon>
        <taxon>Laurasiatheria</taxon>
        <taxon>Artiodactyla</taxon>
        <taxon>Suina</taxon>
        <taxon>Tayassuidae</taxon>
        <taxon>Catagonus</taxon>
    </lineage>
</organism>
<dbReference type="InterPro" id="IPR013106">
    <property type="entry name" value="Ig_V-set"/>
</dbReference>
<evidence type="ECO:0000313" key="6">
    <source>
        <dbReference type="Proteomes" id="UP000694540"/>
    </source>
</evidence>
<dbReference type="GO" id="GO:0002376">
    <property type="term" value="P:immune system process"/>
    <property type="evidence" value="ECO:0007669"/>
    <property type="project" value="UniProtKB-KW"/>
</dbReference>
<dbReference type="AlphaFoldDB" id="A0A8C3X832"/>
<dbReference type="GeneTree" id="ENSGT00940000163595"/>
<dbReference type="GO" id="GO:0007166">
    <property type="term" value="P:cell surface receptor signaling pathway"/>
    <property type="evidence" value="ECO:0007669"/>
    <property type="project" value="TreeGrafter"/>
</dbReference>
<evidence type="ECO:0000256" key="3">
    <source>
        <dbReference type="SAM" id="SignalP"/>
    </source>
</evidence>
<keyword evidence="2" id="KW-0391">Immunity</keyword>
<dbReference type="InterPro" id="IPR013783">
    <property type="entry name" value="Ig-like_fold"/>
</dbReference>
<accession>A0A8C3X832</accession>
<dbReference type="InterPro" id="IPR036179">
    <property type="entry name" value="Ig-like_dom_sf"/>
</dbReference>
<evidence type="ECO:0000313" key="5">
    <source>
        <dbReference type="Ensembl" id="ENSCWAP00000024783.1"/>
    </source>
</evidence>
<dbReference type="Pfam" id="PF07686">
    <property type="entry name" value="V-set"/>
    <property type="match status" value="1"/>
</dbReference>
<feature type="signal peptide" evidence="3">
    <location>
        <begin position="1"/>
        <end position="24"/>
    </location>
</feature>
<protein>
    <recommendedName>
        <fullName evidence="4">Ig-like domain-containing protein</fullName>
    </recommendedName>
</protein>
<keyword evidence="1 3" id="KW-0732">Signal</keyword>
<feature type="domain" description="Ig-like" evidence="4">
    <location>
        <begin position="21"/>
        <end position="123"/>
    </location>
</feature>